<protein>
    <submittedName>
        <fullName evidence="2">Uncharacterized protein</fullName>
    </submittedName>
</protein>
<keyword evidence="3" id="KW-1185">Reference proteome</keyword>
<reference evidence="2" key="2">
    <citation type="submission" date="2024-03" db="EMBL/GenBank/DDBJ databases">
        <authorList>
            <person name="Calamari Z.T."/>
        </authorList>
    </citation>
    <scope>NUCLEOTIDE SEQUENCE</scope>
    <source>
        <strain evidence="2">V071</strain>
        <tissue evidence="2">Muscle</tissue>
    </source>
</reference>
<evidence type="ECO:0000313" key="3">
    <source>
        <dbReference type="Proteomes" id="UP001488838"/>
    </source>
</evidence>
<comment type="caution">
    <text evidence="2">The sequence shown here is derived from an EMBL/GenBank/DDBJ whole genome shotgun (WGS) entry which is preliminary data.</text>
</comment>
<name>A0AAW0GUI1_MYOGA</name>
<accession>A0AAW0GUI1</accession>
<dbReference type="EMBL" id="JBBHLL010003277">
    <property type="protein sequence ID" value="KAK7795132.1"/>
    <property type="molecule type" value="Genomic_DNA"/>
</dbReference>
<reference evidence="2 3" key="1">
    <citation type="journal article" date="2023" name="bioRxiv">
        <title>Conserved and derived expression patterns and positive selection on dental genes reveal complex evolutionary context of ever-growing rodent molars.</title>
        <authorList>
            <person name="Calamari Z.T."/>
            <person name="Song A."/>
            <person name="Cohen E."/>
            <person name="Akter M."/>
            <person name="Roy R.D."/>
            <person name="Hallikas O."/>
            <person name="Christensen M.M."/>
            <person name="Li P."/>
            <person name="Marangoni P."/>
            <person name="Jernvall J."/>
            <person name="Klein O.D."/>
        </authorList>
    </citation>
    <scope>NUCLEOTIDE SEQUENCE [LARGE SCALE GENOMIC DNA]</scope>
    <source>
        <strain evidence="2">V071</strain>
    </source>
</reference>
<dbReference type="EMBL" id="JBBHLL010002952">
    <property type="protein sequence ID" value="KAK7795219.1"/>
    <property type="molecule type" value="Genomic_DNA"/>
</dbReference>
<evidence type="ECO:0000313" key="2">
    <source>
        <dbReference type="EMBL" id="KAK7795219.1"/>
    </source>
</evidence>
<evidence type="ECO:0000313" key="1">
    <source>
        <dbReference type="EMBL" id="KAK7795132.1"/>
    </source>
</evidence>
<dbReference type="AlphaFoldDB" id="A0AAW0GUI1"/>
<dbReference type="Proteomes" id="UP001488838">
    <property type="component" value="Unassembled WGS sequence"/>
</dbReference>
<proteinExistence type="predicted"/>
<organism evidence="2 3">
    <name type="scientific">Myodes glareolus</name>
    <name type="common">Bank vole</name>
    <name type="synonym">Clethrionomys glareolus</name>
    <dbReference type="NCBI Taxonomy" id="447135"/>
    <lineage>
        <taxon>Eukaryota</taxon>
        <taxon>Metazoa</taxon>
        <taxon>Chordata</taxon>
        <taxon>Craniata</taxon>
        <taxon>Vertebrata</taxon>
        <taxon>Euteleostomi</taxon>
        <taxon>Mammalia</taxon>
        <taxon>Eutheria</taxon>
        <taxon>Euarchontoglires</taxon>
        <taxon>Glires</taxon>
        <taxon>Rodentia</taxon>
        <taxon>Myomorpha</taxon>
        <taxon>Muroidea</taxon>
        <taxon>Cricetidae</taxon>
        <taxon>Arvicolinae</taxon>
        <taxon>Myodes</taxon>
    </lineage>
</organism>
<gene>
    <name evidence="2" type="ORF">U0070_001353</name>
    <name evidence="1" type="ORF">U0070_021437</name>
</gene>
<feature type="non-terminal residue" evidence="2">
    <location>
        <position position="111"/>
    </location>
</feature>
<feature type="non-terminal residue" evidence="2">
    <location>
        <position position="1"/>
    </location>
</feature>
<sequence>DLRLLGGSSPTPIVTSISRLVSLWSLSNAVSSKCSGRFHLLRDAIGFLPVSLAFTPSVLDIPAAWGAQFLFSVLHLTPPVMSQPESWQRLFWKLKVISKKNKGAKNLSNFE</sequence>